<dbReference type="AlphaFoldDB" id="A0A9Q1CPV7"/>
<evidence type="ECO:0000256" key="2">
    <source>
        <dbReference type="ARBA" id="ARBA00022741"/>
    </source>
</evidence>
<keyword evidence="4" id="KW-1015">Disulfide bond</keyword>
<dbReference type="EMBL" id="JAIZAY010000001">
    <property type="protein sequence ID" value="KAJ8048429.1"/>
    <property type="molecule type" value="Genomic_DNA"/>
</dbReference>
<dbReference type="InterPro" id="IPR013162">
    <property type="entry name" value="CD80_C2-set"/>
</dbReference>
<dbReference type="SUPFAM" id="SSF48726">
    <property type="entry name" value="Immunoglobulin"/>
    <property type="match status" value="2"/>
</dbReference>
<name>A0A9Q1CPV7_HOLLE</name>
<dbReference type="SUPFAM" id="SSF56112">
    <property type="entry name" value="Protein kinase-like (PK-like)"/>
    <property type="match status" value="1"/>
</dbReference>
<comment type="subcellular location">
    <subcellularLocation>
        <location evidence="1">Membrane</location>
        <topology evidence="1">Single-pass membrane protein</topology>
    </subcellularLocation>
</comment>
<dbReference type="InterPro" id="IPR001245">
    <property type="entry name" value="Ser-Thr/Tyr_kinase_cat_dom"/>
</dbReference>
<feature type="domain" description="Ig-like" evidence="8">
    <location>
        <begin position="336"/>
        <end position="431"/>
    </location>
</feature>
<keyword evidence="6" id="KW-1133">Transmembrane helix</keyword>
<gene>
    <name evidence="9" type="ORF">HOLleu_00744</name>
</gene>
<dbReference type="InterPro" id="IPR000719">
    <property type="entry name" value="Prot_kinase_dom"/>
</dbReference>
<feature type="domain" description="Ig-like" evidence="8">
    <location>
        <begin position="229"/>
        <end position="328"/>
    </location>
</feature>
<evidence type="ECO:0000259" key="7">
    <source>
        <dbReference type="PROSITE" id="PS50011"/>
    </source>
</evidence>
<dbReference type="GO" id="GO:0005524">
    <property type="term" value="F:ATP binding"/>
    <property type="evidence" value="ECO:0007669"/>
    <property type="project" value="UniProtKB-KW"/>
</dbReference>
<dbReference type="PIRSF" id="PIRSF000615">
    <property type="entry name" value="TyrPK_CSF1-R"/>
    <property type="match status" value="1"/>
</dbReference>
<evidence type="ECO:0000256" key="6">
    <source>
        <dbReference type="SAM" id="Phobius"/>
    </source>
</evidence>
<dbReference type="Gene3D" id="1.10.510.10">
    <property type="entry name" value="Transferase(Phosphotransferase) domain 1"/>
    <property type="match status" value="1"/>
</dbReference>
<dbReference type="InterPro" id="IPR036179">
    <property type="entry name" value="Ig-like_dom_sf"/>
</dbReference>
<dbReference type="PROSITE" id="PS50011">
    <property type="entry name" value="PROTEIN_KINASE_DOM"/>
    <property type="match status" value="1"/>
</dbReference>
<evidence type="ECO:0000256" key="1">
    <source>
        <dbReference type="ARBA" id="ARBA00004167"/>
    </source>
</evidence>
<keyword evidence="10" id="KW-1185">Reference proteome</keyword>
<keyword evidence="6" id="KW-0472">Membrane</keyword>
<dbReference type="PROSITE" id="PS50835">
    <property type="entry name" value="IG_LIKE"/>
    <property type="match status" value="2"/>
</dbReference>
<proteinExistence type="predicted"/>
<reference evidence="9" key="1">
    <citation type="submission" date="2021-10" db="EMBL/GenBank/DDBJ databases">
        <title>Tropical sea cucumber genome reveals ecological adaptation and Cuvierian tubules defense mechanism.</title>
        <authorList>
            <person name="Chen T."/>
        </authorList>
    </citation>
    <scope>NUCLEOTIDE SEQUENCE</scope>
    <source>
        <strain evidence="9">Nanhai2018</strain>
        <tissue evidence="9">Muscle</tissue>
    </source>
</reference>
<comment type="caution">
    <text evidence="9">The sequence shown here is derived from an EMBL/GenBank/DDBJ whole genome shotgun (WGS) entry which is preliminary data.</text>
</comment>
<keyword evidence="3" id="KW-0067">ATP-binding</keyword>
<evidence type="ECO:0000259" key="8">
    <source>
        <dbReference type="PROSITE" id="PS50835"/>
    </source>
</evidence>
<dbReference type="OrthoDB" id="4062651at2759"/>
<feature type="domain" description="Protein kinase" evidence="7">
    <location>
        <begin position="565"/>
        <end position="841"/>
    </location>
</feature>
<keyword evidence="6" id="KW-0812">Transmembrane</keyword>
<dbReference type="PANTHER" id="PTHR24418">
    <property type="entry name" value="TYROSINE-PROTEIN KINASE"/>
    <property type="match status" value="1"/>
</dbReference>
<dbReference type="InterPro" id="IPR007110">
    <property type="entry name" value="Ig-like_dom"/>
</dbReference>
<evidence type="ECO:0000256" key="5">
    <source>
        <dbReference type="ARBA" id="ARBA00023180"/>
    </source>
</evidence>
<feature type="transmembrane region" description="Helical" evidence="6">
    <location>
        <begin position="451"/>
        <end position="474"/>
    </location>
</feature>
<keyword evidence="2" id="KW-0547">Nucleotide-binding</keyword>
<dbReference type="GO" id="GO:0004672">
    <property type="term" value="F:protein kinase activity"/>
    <property type="evidence" value="ECO:0007669"/>
    <property type="project" value="InterPro"/>
</dbReference>
<evidence type="ECO:0000256" key="3">
    <source>
        <dbReference type="ARBA" id="ARBA00022840"/>
    </source>
</evidence>
<protein>
    <submittedName>
        <fullName evidence="9">Fibroblast growth factor receptor 3</fullName>
    </submittedName>
</protein>
<dbReference type="InterPro" id="IPR050198">
    <property type="entry name" value="Non-receptor_tyrosine_kinases"/>
</dbReference>
<evidence type="ECO:0000313" key="9">
    <source>
        <dbReference type="EMBL" id="KAJ8048429.1"/>
    </source>
</evidence>
<sequence>MYQMQQKAITISSILYLLSYSFEITDGNSDCTNVPISITGESIRLDCADASMSRNQWKHENDLLFANQNAISRKFAESTELCANYSLIIHPSTKEHEGRYVCIRNSQVLKQYCLEIQSAPNMSIVIGEGNKAPVVTVGARSALALRCYAMGATPKVHLTLAVNNLKVDSEEEVYASMTRNEFDKPMFDTITTINYQPDEGIQNVTCFTRGQFRETRIEAFFTVIKSDIPDVFVTINGQNETNDLYLEEGKEIVLECNAFSAKPLVNLTWEFSNAVTTLALTSSSSSQYLPENQTYHNQIVLKYHPRSEQERFTCIAVSEGPTEKKNFSVHYFTYVPPVIQILVDGEIIKSVLSIPSGKEVQLRCLANGSRPLVNLQVNSSSTDFFSTKTKTSFSQQLTYIDMSYRAYESNTSITCLATSSIVGQERQKTIYLDTINREDTSSEEKLISNTIFYVGLACLLIMANITCVGILQIIKVAKKRSRSRKPLDASVMVLRERAPRDDVSYSESPMIGHVKEIRSECHPLGTYSRKLSKSNKDEAKRLSSDEEDFYSVLEESNGGSTMFHLKDIRIIFNMKKGSVFSRSVGMLEERNGTARCVVLSTINDEREHTIGIKWSSYVQRLLELPDTDSLVKPEGLCIGGATLYLISEYLAYGTLEEYLTGKEPPDDVPAMDKFKEGDRFGSMLGVLSGMEVIHSYGFLHPGLSKNKILVSDQGQLKLYDFCLSEDAPRMLSIMKMQKTRDMNVLPPEALSRNEYTTTSDVWSVASIVTEMITKGFLPCKLLKDVFYTASGTKDDVYDEWYRNSKFEEKDTVLSRCLNKDCAKRPLLRELRSQLEKMSKMVSDNDAISGSAAPDLYTPMKSCEA</sequence>
<dbReference type="InterPro" id="IPR011009">
    <property type="entry name" value="Kinase-like_dom_sf"/>
</dbReference>
<dbReference type="GO" id="GO:0016020">
    <property type="term" value="C:membrane"/>
    <property type="evidence" value="ECO:0007669"/>
    <property type="project" value="UniProtKB-SubCell"/>
</dbReference>
<evidence type="ECO:0000256" key="4">
    <source>
        <dbReference type="ARBA" id="ARBA00023157"/>
    </source>
</evidence>
<evidence type="ECO:0000313" key="10">
    <source>
        <dbReference type="Proteomes" id="UP001152320"/>
    </source>
</evidence>
<dbReference type="InterPro" id="IPR013783">
    <property type="entry name" value="Ig-like_fold"/>
</dbReference>
<dbReference type="Gene3D" id="2.60.40.10">
    <property type="entry name" value="Immunoglobulins"/>
    <property type="match status" value="2"/>
</dbReference>
<keyword evidence="9" id="KW-0675">Receptor</keyword>
<dbReference type="Proteomes" id="UP001152320">
    <property type="component" value="Chromosome 1"/>
</dbReference>
<accession>A0A9Q1CPV7</accession>
<dbReference type="Pfam" id="PF08205">
    <property type="entry name" value="C2-set_2"/>
    <property type="match status" value="1"/>
</dbReference>
<organism evidence="9 10">
    <name type="scientific">Holothuria leucospilota</name>
    <name type="common">Black long sea cucumber</name>
    <name type="synonym">Mertensiothuria leucospilota</name>
    <dbReference type="NCBI Taxonomy" id="206669"/>
    <lineage>
        <taxon>Eukaryota</taxon>
        <taxon>Metazoa</taxon>
        <taxon>Echinodermata</taxon>
        <taxon>Eleutherozoa</taxon>
        <taxon>Echinozoa</taxon>
        <taxon>Holothuroidea</taxon>
        <taxon>Aspidochirotacea</taxon>
        <taxon>Aspidochirotida</taxon>
        <taxon>Holothuriidae</taxon>
        <taxon>Holothuria</taxon>
    </lineage>
</organism>
<keyword evidence="5" id="KW-0325">Glycoprotein</keyword>
<dbReference type="Pfam" id="PF07714">
    <property type="entry name" value="PK_Tyr_Ser-Thr"/>
    <property type="match status" value="1"/>
</dbReference>